<dbReference type="Gene3D" id="3.10.450.40">
    <property type="match status" value="1"/>
</dbReference>
<sequence>MKKLIVVLLAIAVVMFVALQLLPQQQPISDEQLAEKIRTVYNGTLIDQQGTTITFETTLGEYQASLTDEGQIVSVEQLTQFVPPAVEQPPTEQPPTLLTKDEAVTQAIAAFPGTVEQVAFIENNAGGYFLIELENDTTEAEAEVEVHAITGEVLSIVYDD</sequence>
<dbReference type="STRING" id="33978.A6M13_11115"/>
<gene>
    <name evidence="2" type="ORF">A6M13_11115</name>
</gene>
<dbReference type="InterPro" id="IPR025711">
    <property type="entry name" value="PepSY"/>
</dbReference>
<evidence type="ECO:0000313" key="2">
    <source>
        <dbReference type="EMBL" id="OCS87173.1"/>
    </source>
</evidence>
<dbReference type="Proteomes" id="UP000093199">
    <property type="component" value="Unassembled WGS sequence"/>
</dbReference>
<organism evidence="2 3">
    <name type="scientific">Caryophanon tenue</name>
    <dbReference type="NCBI Taxonomy" id="33978"/>
    <lineage>
        <taxon>Bacteria</taxon>
        <taxon>Bacillati</taxon>
        <taxon>Bacillota</taxon>
        <taxon>Bacilli</taxon>
        <taxon>Bacillales</taxon>
        <taxon>Caryophanaceae</taxon>
        <taxon>Caryophanon</taxon>
    </lineage>
</organism>
<dbReference type="EMBL" id="MASJ01000004">
    <property type="protein sequence ID" value="OCS87173.1"/>
    <property type="molecule type" value="Genomic_DNA"/>
</dbReference>
<comment type="caution">
    <text evidence="2">The sequence shown here is derived from an EMBL/GenBank/DDBJ whole genome shotgun (WGS) entry which is preliminary data.</text>
</comment>
<protein>
    <recommendedName>
        <fullName evidence="1">PepSY domain-containing protein</fullName>
    </recommendedName>
</protein>
<reference evidence="2 3" key="1">
    <citation type="submission" date="2016-07" db="EMBL/GenBank/DDBJ databases">
        <title>Caryophanon tenue genome sequencing.</title>
        <authorList>
            <person name="Verma A."/>
            <person name="Pal Y."/>
            <person name="Krishnamurthi S."/>
        </authorList>
    </citation>
    <scope>NUCLEOTIDE SEQUENCE [LARGE SCALE GENOMIC DNA]</scope>
    <source>
        <strain evidence="2 3">DSM 14152</strain>
    </source>
</reference>
<feature type="domain" description="PepSY" evidence="1">
    <location>
        <begin position="98"/>
        <end position="156"/>
    </location>
</feature>
<accession>A0A1C0YJ45</accession>
<evidence type="ECO:0000259" key="1">
    <source>
        <dbReference type="Pfam" id="PF03413"/>
    </source>
</evidence>
<dbReference type="RefSeq" id="WP_066543734.1">
    <property type="nucleotide sequence ID" value="NZ_MASJ01000004.1"/>
</dbReference>
<dbReference type="OrthoDB" id="2476750at2"/>
<dbReference type="AlphaFoldDB" id="A0A1C0YJ45"/>
<name>A0A1C0YJ45_9BACL</name>
<keyword evidence="3" id="KW-1185">Reference proteome</keyword>
<proteinExistence type="predicted"/>
<evidence type="ECO:0000313" key="3">
    <source>
        <dbReference type="Proteomes" id="UP000093199"/>
    </source>
</evidence>
<dbReference type="Pfam" id="PF03413">
    <property type="entry name" value="PepSY"/>
    <property type="match status" value="1"/>
</dbReference>